<evidence type="ECO:0000256" key="1">
    <source>
        <dbReference type="SAM" id="Phobius"/>
    </source>
</evidence>
<sequence>MSSTDYATAFGFHSIPAAVILALVYLPLFLWFIRQSIKNTTYVYISLSVFCLMRVVAFIMRAMLIGSKSLGQNLNVFIADEIMFGVGFFALLYSAYTLVLDREIASGAPPVEYLPLRIMRERRVFRVALIIGVVLGVMGTSDATSSNPSKAADGANLRRASTILFLVLTLIQAVQTLLVFTRSGTQLPSIRFGDRYGKHILALISLLLIVREVFMVSTINNSARQNKEGLWYPLVALPELLAVMCYSLSGLVPARADLQKHKEVEYIQAV</sequence>
<comment type="caution">
    <text evidence="3">The sequence shown here is derived from an EMBL/GenBank/DDBJ whole genome shotgun (WGS) entry which is preliminary data.</text>
</comment>
<gene>
    <name evidence="3" type="ORF">DFH08DRAFT_1015007</name>
</gene>
<dbReference type="InterPro" id="IPR056119">
    <property type="entry name" value="DUF7702"/>
</dbReference>
<evidence type="ECO:0000313" key="4">
    <source>
        <dbReference type="Proteomes" id="UP001218218"/>
    </source>
</evidence>
<dbReference type="Pfam" id="PF24800">
    <property type="entry name" value="DUF7702"/>
    <property type="match status" value="1"/>
</dbReference>
<dbReference type="AlphaFoldDB" id="A0AAD6ZT77"/>
<feature type="transmembrane region" description="Helical" evidence="1">
    <location>
        <begin position="231"/>
        <end position="252"/>
    </location>
</feature>
<proteinExistence type="predicted"/>
<feature type="transmembrane region" description="Helical" evidence="1">
    <location>
        <begin position="76"/>
        <end position="96"/>
    </location>
</feature>
<keyword evidence="1" id="KW-0472">Membrane</keyword>
<dbReference type="EMBL" id="JARIHO010000029">
    <property type="protein sequence ID" value="KAJ7337670.1"/>
    <property type="molecule type" value="Genomic_DNA"/>
</dbReference>
<protein>
    <recommendedName>
        <fullName evidence="2">DUF7702 domain-containing protein</fullName>
    </recommendedName>
</protein>
<keyword evidence="1" id="KW-1133">Transmembrane helix</keyword>
<dbReference type="PANTHER" id="PTHR42109:SF2">
    <property type="entry name" value="INTEGRAL MEMBRANE PROTEIN"/>
    <property type="match status" value="1"/>
</dbReference>
<keyword evidence="4" id="KW-1185">Reference proteome</keyword>
<reference evidence="3" key="1">
    <citation type="submission" date="2023-03" db="EMBL/GenBank/DDBJ databases">
        <title>Massive genome expansion in bonnet fungi (Mycena s.s.) driven by repeated elements and novel gene families across ecological guilds.</title>
        <authorList>
            <consortium name="Lawrence Berkeley National Laboratory"/>
            <person name="Harder C.B."/>
            <person name="Miyauchi S."/>
            <person name="Viragh M."/>
            <person name="Kuo A."/>
            <person name="Thoen E."/>
            <person name="Andreopoulos B."/>
            <person name="Lu D."/>
            <person name="Skrede I."/>
            <person name="Drula E."/>
            <person name="Henrissat B."/>
            <person name="Morin E."/>
            <person name="Kohler A."/>
            <person name="Barry K."/>
            <person name="LaButti K."/>
            <person name="Morin E."/>
            <person name="Salamov A."/>
            <person name="Lipzen A."/>
            <person name="Mereny Z."/>
            <person name="Hegedus B."/>
            <person name="Baldrian P."/>
            <person name="Stursova M."/>
            <person name="Weitz H."/>
            <person name="Taylor A."/>
            <person name="Grigoriev I.V."/>
            <person name="Nagy L.G."/>
            <person name="Martin F."/>
            <person name="Kauserud H."/>
        </authorList>
    </citation>
    <scope>NUCLEOTIDE SEQUENCE</scope>
    <source>
        <strain evidence="3">CBHHK002</strain>
    </source>
</reference>
<name>A0AAD6ZT77_9AGAR</name>
<evidence type="ECO:0000313" key="3">
    <source>
        <dbReference type="EMBL" id="KAJ7337670.1"/>
    </source>
</evidence>
<accession>A0AAD6ZT77</accession>
<dbReference type="PANTHER" id="PTHR42109">
    <property type="entry name" value="UNPLACED GENOMIC SCAFFOLD UM_SCAF_CONTIG_1.265, WHOLE GENOME SHOTGUN SEQUENCE"/>
    <property type="match status" value="1"/>
</dbReference>
<feature type="transmembrane region" description="Helical" evidence="1">
    <location>
        <begin position="161"/>
        <end position="180"/>
    </location>
</feature>
<feature type="transmembrane region" description="Helical" evidence="1">
    <location>
        <begin position="200"/>
        <end position="219"/>
    </location>
</feature>
<keyword evidence="1" id="KW-0812">Transmembrane</keyword>
<organism evidence="3 4">
    <name type="scientific">Mycena albidolilacea</name>
    <dbReference type="NCBI Taxonomy" id="1033008"/>
    <lineage>
        <taxon>Eukaryota</taxon>
        <taxon>Fungi</taxon>
        <taxon>Dikarya</taxon>
        <taxon>Basidiomycota</taxon>
        <taxon>Agaricomycotina</taxon>
        <taxon>Agaricomycetes</taxon>
        <taxon>Agaricomycetidae</taxon>
        <taxon>Agaricales</taxon>
        <taxon>Marasmiineae</taxon>
        <taxon>Mycenaceae</taxon>
        <taxon>Mycena</taxon>
    </lineage>
</organism>
<dbReference type="Proteomes" id="UP001218218">
    <property type="component" value="Unassembled WGS sequence"/>
</dbReference>
<feature type="transmembrane region" description="Helical" evidence="1">
    <location>
        <begin position="124"/>
        <end position="141"/>
    </location>
</feature>
<feature type="transmembrane region" description="Helical" evidence="1">
    <location>
        <begin position="42"/>
        <end position="64"/>
    </location>
</feature>
<feature type="transmembrane region" description="Helical" evidence="1">
    <location>
        <begin position="6"/>
        <end position="30"/>
    </location>
</feature>
<evidence type="ECO:0000259" key="2">
    <source>
        <dbReference type="Pfam" id="PF24800"/>
    </source>
</evidence>
<feature type="domain" description="DUF7702" evidence="2">
    <location>
        <begin position="34"/>
        <end position="250"/>
    </location>
</feature>